<gene>
    <name evidence="2" type="ORF">B9K05_01165</name>
</gene>
<dbReference type="PANTHER" id="PTHR30399:SF1">
    <property type="entry name" value="UTP PYROPHOSPHATASE"/>
    <property type="match status" value="1"/>
</dbReference>
<dbReference type="Gene3D" id="3.30.2010.10">
    <property type="entry name" value="Metalloproteases ('zincins'), catalytic domain"/>
    <property type="match status" value="1"/>
</dbReference>
<dbReference type="Pfam" id="PF01863">
    <property type="entry name" value="YgjP-like"/>
    <property type="match status" value="1"/>
</dbReference>
<dbReference type="PANTHER" id="PTHR30399">
    <property type="entry name" value="UNCHARACTERIZED PROTEIN YGJP"/>
    <property type="match status" value="1"/>
</dbReference>
<keyword evidence="3" id="KW-1185">Reference proteome</keyword>
<dbReference type="CDD" id="cd07344">
    <property type="entry name" value="M48_yhfN_like"/>
    <property type="match status" value="1"/>
</dbReference>
<evidence type="ECO:0000259" key="1">
    <source>
        <dbReference type="Pfam" id="PF01863"/>
    </source>
</evidence>
<dbReference type="InterPro" id="IPR002725">
    <property type="entry name" value="YgjP-like_metallopeptidase"/>
</dbReference>
<protein>
    <recommendedName>
        <fullName evidence="1">YgjP-like metallopeptidase domain-containing protein</fullName>
    </recommendedName>
</protein>
<accession>A0A270BWQ1</accession>
<sequence length="226" mass="25896">MSTSTQEALQVVWKHSTRAKRLSLRVAPHEHKLIVTLPLTCTDQQALTFVQTHQGWIEERLKKLEKTPSFSVGNTVFITGKPYLIVHAPEQKGGAWLENDCLMVSGDPAFINRRVADFLRNHATSILRKEVEAVALSTGLRPTRIDIRDTSSRWGSCSASGRIMFSWRIIMAPDLVRHYLIAHELSHLRHMNHGPLFWQQVARITPYKKQAERWLRQTGPLLLHAR</sequence>
<dbReference type="AlphaFoldDB" id="A0A270BWQ1"/>
<dbReference type="Proteomes" id="UP000216033">
    <property type="component" value="Unassembled WGS sequence"/>
</dbReference>
<comment type="caution">
    <text evidence="2">The sequence shown here is derived from an EMBL/GenBank/DDBJ whole genome shotgun (WGS) entry which is preliminary data.</text>
</comment>
<feature type="domain" description="YgjP-like metallopeptidase" evidence="1">
    <location>
        <begin position="21"/>
        <end position="217"/>
    </location>
</feature>
<evidence type="ECO:0000313" key="3">
    <source>
        <dbReference type="Proteomes" id="UP000216033"/>
    </source>
</evidence>
<dbReference type="EMBL" id="NDFP01000001">
    <property type="protein sequence ID" value="PAL29470.1"/>
    <property type="molecule type" value="Genomic_DNA"/>
</dbReference>
<name>A0A270BWQ1_9PROT</name>
<organism evidence="2 3">
    <name type="scientific">Acetobacter syzygii</name>
    <dbReference type="NCBI Taxonomy" id="146476"/>
    <lineage>
        <taxon>Bacteria</taxon>
        <taxon>Pseudomonadati</taxon>
        <taxon>Pseudomonadota</taxon>
        <taxon>Alphaproteobacteria</taxon>
        <taxon>Acetobacterales</taxon>
        <taxon>Acetobacteraceae</taxon>
        <taxon>Acetobacter</taxon>
    </lineage>
</organism>
<reference evidence="2 3" key="1">
    <citation type="submission" date="2017-04" db="EMBL/GenBank/DDBJ databases">
        <title>Kefir bacterial isolates.</title>
        <authorList>
            <person name="Kim Y."/>
            <person name="Blasche S."/>
            <person name="Patil K.R."/>
        </authorList>
    </citation>
    <scope>NUCLEOTIDE SEQUENCE [LARGE SCALE GENOMIC DNA]</scope>
    <source>
        <strain evidence="2 3">KR-2</strain>
    </source>
</reference>
<proteinExistence type="predicted"/>
<evidence type="ECO:0000313" key="2">
    <source>
        <dbReference type="EMBL" id="PAL29470.1"/>
    </source>
</evidence>
<dbReference type="InterPro" id="IPR053136">
    <property type="entry name" value="UTP_pyrophosphatase-like"/>
</dbReference>
<dbReference type="OrthoDB" id="9795402at2"/>
<dbReference type="STRING" id="1231343.Absy_025_018"/>